<proteinExistence type="predicted"/>
<dbReference type="PANTHER" id="PTHR36503">
    <property type="entry name" value="BLR2520 PROTEIN"/>
    <property type="match status" value="1"/>
</dbReference>
<evidence type="ECO:0000313" key="3">
    <source>
        <dbReference type="Proteomes" id="UP000008460"/>
    </source>
</evidence>
<dbReference type="eggNOG" id="COG0346">
    <property type="taxonomic scope" value="Bacteria"/>
</dbReference>
<dbReference type="SUPFAM" id="SSF54593">
    <property type="entry name" value="Glyoxalase/Bleomycin resistance protein/Dihydroxybiphenyl dioxygenase"/>
    <property type="match status" value="1"/>
</dbReference>
<dbReference type="STRING" id="590998.Celf_0279"/>
<dbReference type="EMBL" id="CP002666">
    <property type="protein sequence ID" value="AEE44424.1"/>
    <property type="molecule type" value="Genomic_DNA"/>
</dbReference>
<evidence type="ECO:0000259" key="1">
    <source>
        <dbReference type="PROSITE" id="PS51819"/>
    </source>
</evidence>
<dbReference type="PANTHER" id="PTHR36503:SF1">
    <property type="entry name" value="BLR2520 PROTEIN"/>
    <property type="match status" value="1"/>
</dbReference>
<dbReference type="RefSeq" id="WP_013769454.1">
    <property type="nucleotide sequence ID" value="NC_015514.1"/>
</dbReference>
<dbReference type="InterPro" id="IPR004360">
    <property type="entry name" value="Glyas_Fos-R_dOase_dom"/>
</dbReference>
<feature type="domain" description="VOC" evidence="1">
    <location>
        <begin position="6"/>
        <end position="123"/>
    </location>
</feature>
<dbReference type="Proteomes" id="UP000008460">
    <property type="component" value="Chromosome"/>
</dbReference>
<protein>
    <submittedName>
        <fullName evidence="2">Glyoxalase/bleomycin resistance protein/dioxygenase</fullName>
    </submittedName>
</protein>
<dbReference type="InterPro" id="IPR029068">
    <property type="entry name" value="Glyas_Bleomycin-R_OHBP_Dase"/>
</dbReference>
<dbReference type="HOGENOM" id="CLU_164556_0_0_11"/>
<gene>
    <name evidence="2" type="ordered locus">Celf_0279</name>
</gene>
<dbReference type="Pfam" id="PF00903">
    <property type="entry name" value="Glyoxalase"/>
    <property type="match status" value="1"/>
</dbReference>
<dbReference type="GO" id="GO:0051213">
    <property type="term" value="F:dioxygenase activity"/>
    <property type="evidence" value="ECO:0007669"/>
    <property type="project" value="UniProtKB-KW"/>
</dbReference>
<dbReference type="InterPro" id="IPR037523">
    <property type="entry name" value="VOC_core"/>
</dbReference>
<dbReference type="KEGG" id="cfi:Celf_0279"/>
<reference evidence="2 3" key="1">
    <citation type="submission" date="2011-04" db="EMBL/GenBank/DDBJ databases">
        <title>Complete sequence of Cellulomonas fimi ATCC 484.</title>
        <authorList>
            <consortium name="US DOE Joint Genome Institute"/>
            <person name="Lucas S."/>
            <person name="Han J."/>
            <person name="Lapidus A."/>
            <person name="Cheng J.-F."/>
            <person name="Goodwin L."/>
            <person name="Pitluck S."/>
            <person name="Peters L."/>
            <person name="Chertkov O."/>
            <person name="Detter J.C."/>
            <person name="Han C."/>
            <person name="Tapia R."/>
            <person name="Land M."/>
            <person name="Hauser L."/>
            <person name="Kyrpides N."/>
            <person name="Ivanova N."/>
            <person name="Ovchinnikova G."/>
            <person name="Pagani I."/>
            <person name="Mead D."/>
            <person name="Brumm P."/>
            <person name="Woyke T."/>
        </authorList>
    </citation>
    <scope>NUCLEOTIDE SEQUENCE [LARGE SCALE GENOMIC DNA]</scope>
    <source>
        <strain evidence="3">ATCC 484 / DSM 20113 / JCM 1341 / NBRC 15513 / NCIMB 8980 / NCTC 7547</strain>
    </source>
</reference>
<dbReference type="Gene3D" id="3.10.180.10">
    <property type="entry name" value="2,3-Dihydroxybiphenyl 1,2-Dioxygenase, domain 1"/>
    <property type="match status" value="1"/>
</dbReference>
<keyword evidence="2" id="KW-0223">Dioxygenase</keyword>
<evidence type="ECO:0000313" key="2">
    <source>
        <dbReference type="EMBL" id="AEE44424.1"/>
    </source>
</evidence>
<accession>F4H6B2</accession>
<keyword evidence="3" id="KW-1185">Reference proteome</keyword>
<dbReference type="AlphaFoldDB" id="F4H6B2"/>
<keyword evidence="2" id="KW-0560">Oxidoreductase</keyword>
<dbReference type="PROSITE" id="PS51819">
    <property type="entry name" value="VOC"/>
    <property type="match status" value="1"/>
</dbReference>
<sequence>MPTITGPDFVALQVRDVDAAAHFYETRLGLRRAPTSPPHAVVFATTPIAFAVRAPLPGTDLASISPHPGAGVALWLRADDAQALHDELVAAGVVILTPPVDGPFGRTFTFADPDGYAVTIHDRG</sequence>
<organism evidence="2 3">
    <name type="scientific">Cellulomonas fimi (strain ATCC 484 / DSM 20113 / JCM 1341 / CCUG 24087 / LMG 16345 / NBRC 15513 / NCIMB 8980 / NCTC 7547 / NRS-133)</name>
    <dbReference type="NCBI Taxonomy" id="590998"/>
    <lineage>
        <taxon>Bacteria</taxon>
        <taxon>Bacillati</taxon>
        <taxon>Actinomycetota</taxon>
        <taxon>Actinomycetes</taxon>
        <taxon>Micrococcales</taxon>
        <taxon>Cellulomonadaceae</taxon>
        <taxon>Cellulomonas</taxon>
    </lineage>
</organism>
<name>F4H6B2_CELFA</name>